<proteinExistence type="inferred from homology"/>
<evidence type="ECO:0000313" key="3">
    <source>
        <dbReference type="Proteomes" id="UP001458880"/>
    </source>
</evidence>
<protein>
    <submittedName>
        <fullName evidence="2">Uncharacterized protein family UPF0728</fullName>
    </submittedName>
</protein>
<evidence type="ECO:0000313" key="2">
    <source>
        <dbReference type="EMBL" id="KAK9744034.1"/>
    </source>
</evidence>
<name>A0AAW1MC61_POPJA</name>
<dbReference type="InterPro" id="IPR027885">
    <property type="entry name" value="UPF0728"/>
</dbReference>
<sequence>MPLVVLSYGPYEAHGAVKYRTQRLHGLLRGLTQKQYEVEIIPSIHLNRLDVKMLENIIFQCDIRNLLFNIDYESDPVCMRIIAVIEEAEARFFADRNVPRFIRKGYPPDYLKSLSAKEILEHVQKSSIISLLYEHSKHIQPKQNSEHLVGSNAKIETSHGSYKRLQQNRMWSPSLCDIIPKQSSTGIDETLVNRKFAESVSYDIMSDIINDVVASGSELLISEDFLYSNG</sequence>
<comment type="caution">
    <text evidence="2">The sequence shown here is derived from an EMBL/GenBank/DDBJ whole genome shotgun (WGS) entry which is preliminary data.</text>
</comment>
<dbReference type="AlphaFoldDB" id="A0AAW1MC61"/>
<dbReference type="PANTHER" id="PTHR28448">
    <property type="entry name" value="UPF0728 PROTEIN C10ORF53"/>
    <property type="match status" value="1"/>
</dbReference>
<dbReference type="Proteomes" id="UP001458880">
    <property type="component" value="Unassembled WGS sequence"/>
</dbReference>
<accession>A0AAW1MC61</accession>
<gene>
    <name evidence="2" type="ORF">QE152_g8132</name>
</gene>
<dbReference type="EMBL" id="JASPKY010000063">
    <property type="protein sequence ID" value="KAK9744034.1"/>
    <property type="molecule type" value="Genomic_DNA"/>
</dbReference>
<evidence type="ECO:0000256" key="1">
    <source>
        <dbReference type="ARBA" id="ARBA00009973"/>
    </source>
</evidence>
<reference evidence="2 3" key="1">
    <citation type="journal article" date="2024" name="BMC Genomics">
        <title>De novo assembly and annotation of Popillia japonica's genome with initial clues to its potential as an invasive pest.</title>
        <authorList>
            <person name="Cucini C."/>
            <person name="Boschi S."/>
            <person name="Funari R."/>
            <person name="Cardaioli E."/>
            <person name="Iannotti N."/>
            <person name="Marturano G."/>
            <person name="Paoli F."/>
            <person name="Bruttini M."/>
            <person name="Carapelli A."/>
            <person name="Frati F."/>
            <person name="Nardi F."/>
        </authorList>
    </citation>
    <scope>NUCLEOTIDE SEQUENCE [LARGE SCALE GENOMIC DNA]</scope>
    <source>
        <strain evidence="2">DMR45628</strain>
    </source>
</reference>
<dbReference type="PANTHER" id="PTHR28448:SF1">
    <property type="entry name" value="UPF0728 PROTEIN C10ORF53"/>
    <property type="match status" value="1"/>
</dbReference>
<dbReference type="Pfam" id="PF15092">
    <property type="entry name" value="UPF0728"/>
    <property type="match status" value="1"/>
</dbReference>
<comment type="similarity">
    <text evidence="1">Belongs to the UPF0728 family.</text>
</comment>
<organism evidence="2 3">
    <name type="scientific">Popillia japonica</name>
    <name type="common">Japanese beetle</name>
    <dbReference type="NCBI Taxonomy" id="7064"/>
    <lineage>
        <taxon>Eukaryota</taxon>
        <taxon>Metazoa</taxon>
        <taxon>Ecdysozoa</taxon>
        <taxon>Arthropoda</taxon>
        <taxon>Hexapoda</taxon>
        <taxon>Insecta</taxon>
        <taxon>Pterygota</taxon>
        <taxon>Neoptera</taxon>
        <taxon>Endopterygota</taxon>
        <taxon>Coleoptera</taxon>
        <taxon>Polyphaga</taxon>
        <taxon>Scarabaeiformia</taxon>
        <taxon>Scarabaeidae</taxon>
        <taxon>Rutelinae</taxon>
        <taxon>Popillia</taxon>
    </lineage>
</organism>
<keyword evidence="3" id="KW-1185">Reference proteome</keyword>